<protein>
    <submittedName>
        <fullName evidence="1">Uncharacterized protein</fullName>
    </submittedName>
</protein>
<evidence type="ECO:0000313" key="1">
    <source>
        <dbReference type="EMBL" id="EFA12403.1"/>
    </source>
</evidence>
<dbReference type="Proteomes" id="UP000007266">
    <property type="component" value="Unassembled WGS sequence"/>
</dbReference>
<dbReference type="InParanoid" id="D7EIX4"/>
<accession>D7EIX4</accession>
<dbReference type="AlphaFoldDB" id="D7EIX4"/>
<gene>
    <name evidence="1" type="primary">GLEAN_16405</name>
    <name evidence="1" type="ORF">TcasGA2_TC016405</name>
</gene>
<dbReference type="EMBL" id="KQ971905">
    <property type="protein sequence ID" value="EFA12403.1"/>
    <property type="molecule type" value="Genomic_DNA"/>
</dbReference>
<sequence>MYNLKSMKLYSRTLTSKRTCFNMFHSMNQKYAIIQHQLIEKSSKTTISTNPGVKFPTETHLKDEAKRVIQHLPISFWSLQRDLGIKIQPLRDHQDDVESYKSMYLNHRVQCYPRVRTTSTISVWVRVFAMIKLSDVT</sequence>
<keyword evidence="2" id="KW-1185">Reference proteome</keyword>
<reference evidence="1 2" key="2">
    <citation type="journal article" date="2010" name="Nucleic Acids Res.">
        <title>BeetleBase in 2010: revisions to provide comprehensive genomic information for Tribolium castaneum.</title>
        <authorList>
            <person name="Kim H.S."/>
            <person name="Murphy T."/>
            <person name="Xia J."/>
            <person name="Caragea D."/>
            <person name="Park Y."/>
            <person name="Beeman R.W."/>
            <person name="Lorenzen M.D."/>
            <person name="Butcher S."/>
            <person name="Manak J.R."/>
            <person name="Brown S.J."/>
        </authorList>
    </citation>
    <scope>NUCLEOTIDE SEQUENCE [LARGE SCALE GENOMIC DNA]</scope>
    <source>
        <strain evidence="1 2">Georgia GA2</strain>
    </source>
</reference>
<dbReference type="HOGENOM" id="CLU_1867758_0_0_1"/>
<evidence type="ECO:0000313" key="2">
    <source>
        <dbReference type="Proteomes" id="UP000007266"/>
    </source>
</evidence>
<organism evidence="1 2">
    <name type="scientific">Tribolium castaneum</name>
    <name type="common">Red flour beetle</name>
    <dbReference type="NCBI Taxonomy" id="7070"/>
    <lineage>
        <taxon>Eukaryota</taxon>
        <taxon>Metazoa</taxon>
        <taxon>Ecdysozoa</taxon>
        <taxon>Arthropoda</taxon>
        <taxon>Hexapoda</taxon>
        <taxon>Insecta</taxon>
        <taxon>Pterygota</taxon>
        <taxon>Neoptera</taxon>
        <taxon>Endopterygota</taxon>
        <taxon>Coleoptera</taxon>
        <taxon>Polyphaga</taxon>
        <taxon>Cucujiformia</taxon>
        <taxon>Tenebrionidae</taxon>
        <taxon>Tenebrionidae incertae sedis</taxon>
        <taxon>Tribolium</taxon>
    </lineage>
</organism>
<reference evidence="1 2" key="1">
    <citation type="journal article" date="2008" name="Nature">
        <title>The genome of the model beetle and pest Tribolium castaneum.</title>
        <authorList>
            <consortium name="Tribolium Genome Sequencing Consortium"/>
            <person name="Richards S."/>
            <person name="Gibbs R.A."/>
            <person name="Weinstock G.M."/>
            <person name="Brown S.J."/>
            <person name="Denell R."/>
            <person name="Beeman R.W."/>
            <person name="Gibbs R."/>
            <person name="Beeman R.W."/>
            <person name="Brown S.J."/>
            <person name="Bucher G."/>
            <person name="Friedrich M."/>
            <person name="Grimmelikhuijzen C.J."/>
            <person name="Klingler M."/>
            <person name="Lorenzen M."/>
            <person name="Richards S."/>
            <person name="Roth S."/>
            <person name="Schroder R."/>
            <person name="Tautz D."/>
            <person name="Zdobnov E.M."/>
            <person name="Muzny D."/>
            <person name="Gibbs R.A."/>
            <person name="Weinstock G.M."/>
            <person name="Attaway T."/>
            <person name="Bell S."/>
            <person name="Buhay C.J."/>
            <person name="Chandrabose M.N."/>
            <person name="Chavez D."/>
            <person name="Clerk-Blankenburg K.P."/>
            <person name="Cree A."/>
            <person name="Dao M."/>
            <person name="Davis C."/>
            <person name="Chacko J."/>
            <person name="Dinh H."/>
            <person name="Dugan-Rocha S."/>
            <person name="Fowler G."/>
            <person name="Garner T.T."/>
            <person name="Garnes J."/>
            <person name="Gnirke A."/>
            <person name="Hawes A."/>
            <person name="Hernandez J."/>
            <person name="Hines S."/>
            <person name="Holder M."/>
            <person name="Hume J."/>
            <person name="Jhangiani S.N."/>
            <person name="Joshi V."/>
            <person name="Khan Z.M."/>
            <person name="Jackson L."/>
            <person name="Kovar C."/>
            <person name="Kowis A."/>
            <person name="Lee S."/>
            <person name="Lewis L.R."/>
            <person name="Margolis J."/>
            <person name="Morgan M."/>
            <person name="Nazareth L.V."/>
            <person name="Nguyen N."/>
            <person name="Okwuonu G."/>
            <person name="Parker D."/>
            <person name="Richards S."/>
            <person name="Ruiz S.J."/>
            <person name="Santibanez J."/>
            <person name="Savard J."/>
            <person name="Scherer S.E."/>
            <person name="Schneider B."/>
            <person name="Sodergren E."/>
            <person name="Tautz D."/>
            <person name="Vattahil S."/>
            <person name="Villasana D."/>
            <person name="White C.S."/>
            <person name="Wright R."/>
            <person name="Park Y."/>
            <person name="Beeman R.W."/>
            <person name="Lord J."/>
            <person name="Oppert B."/>
            <person name="Lorenzen M."/>
            <person name="Brown S."/>
            <person name="Wang L."/>
            <person name="Savard J."/>
            <person name="Tautz D."/>
            <person name="Richards S."/>
            <person name="Weinstock G."/>
            <person name="Gibbs R.A."/>
            <person name="Liu Y."/>
            <person name="Worley K."/>
            <person name="Weinstock G."/>
            <person name="Elsik C.G."/>
            <person name="Reese J.T."/>
            <person name="Elhaik E."/>
            <person name="Landan G."/>
            <person name="Graur D."/>
            <person name="Arensburger P."/>
            <person name="Atkinson P."/>
            <person name="Beeman R.W."/>
            <person name="Beidler J."/>
            <person name="Brown S.J."/>
            <person name="Demuth J.P."/>
            <person name="Drury D.W."/>
            <person name="Du Y.Z."/>
            <person name="Fujiwara H."/>
            <person name="Lorenzen M."/>
            <person name="Maselli V."/>
            <person name="Osanai M."/>
            <person name="Park Y."/>
            <person name="Robertson H.M."/>
            <person name="Tu Z."/>
            <person name="Wang J.J."/>
            <person name="Wang S."/>
            <person name="Richards S."/>
            <person name="Song H."/>
            <person name="Zhang L."/>
            <person name="Sodergren E."/>
            <person name="Werner D."/>
            <person name="Stanke M."/>
            <person name="Morgenstern B."/>
            <person name="Solovyev V."/>
            <person name="Kosarev P."/>
            <person name="Brown G."/>
            <person name="Chen H.C."/>
            <person name="Ermolaeva O."/>
            <person name="Hlavina W."/>
            <person name="Kapustin Y."/>
            <person name="Kiryutin B."/>
            <person name="Kitts P."/>
            <person name="Maglott D."/>
            <person name="Pruitt K."/>
            <person name="Sapojnikov V."/>
            <person name="Souvorov A."/>
            <person name="Mackey A.J."/>
            <person name="Waterhouse R.M."/>
            <person name="Wyder S."/>
            <person name="Zdobnov E.M."/>
            <person name="Zdobnov E.M."/>
            <person name="Wyder S."/>
            <person name="Kriventseva E.V."/>
            <person name="Kadowaki T."/>
            <person name="Bork P."/>
            <person name="Aranda M."/>
            <person name="Bao R."/>
            <person name="Beermann A."/>
            <person name="Berns N."/>
            <person name="Bolognesi R."/>
            <person name="Bonneton F."/>
            <person name="Bopp D."/>
            <person name="Brown S.J."/>
            <person name="Bucher G."/>
            <person name="Butts T."/>
            <person name="Chaumot A."/>
            <person name="Denell R.E."/>
            <person name="Ferrier D.E."/>
            <person name="Friedrich M."/>
            <person name="Gordon C.M."/>
            <person name="Jindra M."/>
            <person name="Klingler M."/>
            <person name="Lan Q."/>
            <person name="Lattorff H.M."/>
            <person name="Laudet V."/>
            <person name="von Levetsow C."/>
            <person name="Liu Z."/>
            <person name="Lutz R."/>
            <person name="Lynch J.A."/>
            <person name="da Fonseca R.N."/>
            <person name="Posnien N."/>
            <person name="Reuter R."/>
            <person name="Roth S."/>
            <person name="Savard J."/>
            <person name="Schinko J.B."/>
            <person name="Schmitt C."/>
            <person name="Schoppmeier M."/>
            <person name="Schroder R."/>
            <person name="Shippy T.D."/>
            <person name="Simonnet F."/>
            <person name="Marques-Souza H."/>
            <person name="Tautz D."/>
            <person name="Tomoyasu Y."/>
            <person name="Trauner J."/>
            <person name="Van der Zee M."/>
            <person name="Vervoort M."/>
            <person name="Wittkopp N."/>
            <person name="Wimmer E.A."/>
            <person name="Yang X."/>
            <person name="Jones A.K."/>
            <person name="Sattelle D.B."/>
            <person name="Ebert P.R."/>
            <person name="Nelson D."/>
            <person name="Scott J.G."/>
            <person name="Beeman R.W."/>
            <person name="Muthukrishnan S."/>
            <person name="Kramer K.J."/>
            <person name="Arakane Y."/>
            <person name="Beeman R.W."/>
            <person name="Zhu Q."/>
            <person name="Hogenkamp D."/>
            <person name="Dixit R."/>
            <person name="Oppert B."/>
            <person name="Jiang H."/>
            <person name="Zou Z."/>
            <person name="Marshall J."/>
            <person name="Elpidina E."/>
            <person name="Vinokurov K."/>
            <person name="Oppert C."/>
            <person name="Zou Z."/>
            <person name="Evans J."/>
            <person name="Lu Z."/>
            <person name="Zhao P."/>
            <person name="Sumathipala N."/>
            <person name="Altincicek B."/>
            <person name="Vilcinskas A."/>
            <person name="Williams M."/>
            <person name="Hultmark D."/>
            <person name="Hetru C."/>
            <person name="Jiang H."/>
            <person name="Grimmelikhuijzen C.J."/>
            <person name="Hauser F."/>
            <person name="Cazzamali G."/>
            <person name="Williamson M."/>
            <person name="Park Y."/>
            <person name="Li B."/>
            <person name="Tanaka Y."/>
            <person name="Predel R."/>
            <person name="Neupert S."/>
            <person name="Schachtner J."/>
            <person name="Verleyen P."/>
            <person name="Raible F."/>
            <person name="Bork P."/>
            <person name="Friedrich M."/>
            <person name="Walden K.K."/>
            <person name="Robertson H.M."/>
            <person name="Angeli S."/>
            <person name="Foret S."/>
            <person name="Bucher G."/>
            <person name="Schuetz S."/>
            <person name="Maleszka R."/>
            <person name="Wimmer E.A."/>
            <person name="Beeman R.W."/>
            <person name="Lorenzen M."/>
            <person name="Tomoyasu Y."/>
            <person name="Miller S.C."/>
            <person name="Grossmann D."/>
            <person name="Bucher G."/>
        </authorList>
    </citation>
    <scope>NUCLEOTIDE SEQUENCE [LARGE SCALE GENOMIC DNA]</scope>
    <source>
        <strain evidence="1 2">Georgia GA2</strain>
    </source>
</reference>
<proteinExistence type="predicted"/>
<name>D7EIX4_TRICA</name>